<organism evidence="1 2">
    <name type="scientific">Stanieria cyanosphaera (strain ATCC 29371 / PCC 7437)</name>
    <dbReference type="NCBI Taxonomy" id="111780"/>
    <lineage>
        <taxon>Bacteria</taxon>
        <taxon>Bacillati</taxon>
        <taxon>Cyanobacteriota</taxon>
        <taxon>Cyanophyceae</taxon>
        <taxon>Pleurocapsales</taxon>
        <taxon>Dermocarpellaceae</taxon>
        <taxon>Stanieria</taxon>
    </lineage>
</organism>
<accession>K9XP34</accession>
<protein>
    <submittedName>
        <fullName evidence="1">Uncharacterized protein</fullName>
    </submittedName>
</protein>
<sequence>MKEAEDISVISYQLSIAKRVELTEDKFLDPLLRNTDRMQGILVYTLQKLKKH</sequence>
<name>K9XP34_STAC7</name>
<dbReference type="EMBL" id="CP003653">
    <property type="protein sequence ID" value="AFZ33844.1"/>
    <property type="molecule type" value="Genomic_DNA"/>
</dbReference>
<gene>
    <name evidence="1" type="ordered locus">Sta7437_0227</name>
</gene>
<evidence type="ECO:0000313" key="1">
    <source>
        <dbReference type="EMBL" id="AFZ33844.1"/>
    </source>
</evidence>
<evidence type="ECO:0000313" key="2">
    <source>
        <dbReference type="Proteomes" id="UP000010473"/>
    </source>
</evidence>
<dbReference type="HOGENOM" id="CLU_3084926_0_0_3"/>
<dbReference type="AlphaFoldDB" id="K9XP34"/>
<dbReference type="Proteomes" id="UP000010473">
    <property type="component" value="Chromosome"/>
</dbReference>
<proteinExistence type="predicted"/>
<keyword evidence="2" id="KW-1185">Reference proteome</keyword>
<dbReference type="RefSeq" id="WP_015191517.1">
    <property type="nucleotide sequence ID" value="NC_019748.1"/>
</dbReference>
<dbReference type="KEGG" id="scs:Sta7437_0227"/>
<reference evidence="2" key="1">
    <citation type="journal article" date="2013" name="Proc. Natl. Acad. Sci. U.S.A.">
        <title>Improving the coverage of the cyanobacterial phylum using diversity-driven genome sequencing.</title>
        <authorList>
            <person name="Shih P.M."/>
            <person name="Wu D."/>
            <person name="Latifi A."/>
            <person name="Axen S.D."/>
            <person name="Fewer D.P."/>
            <person name="Talla E."/>
            <person name="Calteau A."/>
            <person name="Cai F."/>
            <person name="Tandeau de Marsac N."/>
            <person name="Rippka R."/>
            <person name="Herdman M."/>
            <person name="Sivonen K."/>
            <person name="Coursin T."/>
            <person name="Laurent T."/>
            <person name="Goodwin L."/>
            <person name="Nolan M."/>
            <person name="Davenport K.W."/>
            <person name="Han C.S."/>
            <person name="Rubin E.M."/>
            <person name="Eisen J.A."/>
            <person name="Woyke T."/>
            <person name="Gugger M."/>
            <person name="Kerfeld C.A."/>
        </authorList>
    </citation>
    <scope>NUCLEOTIDE SEQUENCE [LARGE SCALE GENOMIC DNA]</scope>
    <source>
        <strain evidence="2">ATCC 29371 / PCC 7437</strain>
    </source>
</reference>
<dbReference type="PATRIC" id="fig|111780.3.peg.235"/>